<evidence type="ECO:0000313" key="2">
    <source>
        <dbReference type="Proteomes" id="UP000189796"/>
    </source>
</evidence>
<organism evidence="1 2">
    <name type="scientific">Bradyrhizobium erythrophlei</name>
    <dbReference type="NCBI Taxonomy" id="1437360"/>
    <lineage>
        <taxon>Bacteria</taxon>
        <taxon>Pseudomonadati</taxon>
        <taxon>Pseudomonadota</taxon>
        <taxon>Alphaproteobacteria</taxon>
        <taxon>Hyphomicrobiales</taxon>
        <taxon>Nitrobacteraceae</taxon>
        <taxon>Bradyrhizobium</taxon>
    </lineage>
</organism>
<dbReference type="Proteomes" id="UP000189796">
    <property type="component" value="Chromosome I"/>
</dbReference>
<dbReference type="EMBL" id="LT670817">
    <property type="protein sequence ID" value="SHH04976.1"/>
    <property type="molecule type" value="Genomic_DNA"/>
</dbReference>
<proteinExistence type="predicted"/>
<gene>
    <name evidence="1" type="ORF">SAMN05443248_3500</name>
</gene>
<accession>A0A1M5PTT6</accession>
<evidence type="ECO:0000313" key="1">
    <source>
        <dbReference type="EMBL" id="SHH04976.1"/>
    </source>
</evidence>
<reference evidence="1 2" key="1">
    <citation type="submission" date="2016-11" db="EMBL/GenBank/DDBJ databases">
        <authorList>
            <person name="Jaros S."/>
            <person name="Januszkiewicz K."/>
            <person name="Wedrychowicz H."/>
        </authorList>
    </citation>
    <scope>NUCLEOTIDE SEQUENCE [LARGE SCALE GENOMIC DNA]</scope>
    <source>
        <strain evidence="1 2">GAS138</strain>
    </source>
</reference>
<name>A0A1M5PTT6_9BRAD</name>
<dbReference type="AlphaFoldDB" id="A0A1M5PTT6"/>
<protein>
    <submittedName>
        <fullName evidence="1">Uncharacterized protein</fullName>
    </submittedName>
</protein>
<sequence>MLELLNALYRECSMIPSPTPDQSHALAGAAMILGSCGIPSALVREAFEVLRTAFGK</sequence>